<dbReference type="Proteomes" id="UP000721236">
    <property type="component" value="Unassembled WGS sequence"/>
</dbReference>
<sequence length="227" mass="26135">MKIETISGAYDHLFAGRATLPWWPWIGSHFEASTTKTMIVGESVYRWQPESKVFEERYARPDGLRITHTNHALQFDRVSPYVRNVERAIFRTARPSHDQKNSLWSSVAYHNLVLRPLASSHVRPSDEDYRTGWTELLDLCDLLDIGQCLVYGLESPKRQALKYVAAQRQMTCAIQKVGPKIGSHQPRVARLTMGDRQLKLLFIRHPSAFFSWKRWAPIVGDHLPLGL</sequence>
<keyword evidence="2" id="KW-1185">Reference proteome</keyword>
<accession>A0ABM8XU33</accession>
<comment type="caution">
    <text evidence="1">The sequence shown here is derived from an EMBL/GenBank/DDBJ whole genome shotgun (WGS) entry which is preliminary data.</text>
</comment>
<organism evidence="1 2">
    <name type="scientific">Cupriavidus respiraculi</name>
    <dbReference type="NCBI Taxonomy" id="195930"/>
    <lineage>
        <taxon>Bacteria</taxon>
        <taxon>Pseudomonadati</taxon>
        <taxon>Pseudomonadota</taxon>
        <taxon>Betaproteobacteria</taxon>
        <taxon>Burkholderiales</taxon>
        <taxon>Burkholderiaceae</taxon>
        <taxon>Cupriavidus</taxon>
    </lineage>
</organism>
<proteinExistence type="predicted"/>
<gene>
    <name evidence="1" type="ORF">LMG21510_04967</name>
</gene>
<name>A0ABM8XU33_9BURK</name>
<dbReference type="RefSeq" id="WP_222208769.1">
    <property type="nucleotide sequence ID" value="NZ_CAJZAH010000010.1"/>
</dbReference>
<dbReference type="EMBL" id="CAJZAH010000010">
    <property type="protein sequence ID" value="CAG9183877.1"/>
    <property type="molecule type" value="Genomic_DNA"/>
</dbReference>
<evidence type="ECO:0000313" key="2">
    <source>
        <dbReference type="Proteomes" id="UP000721236"/>
    </source>
</evidence>
<evidence type="ECO:0000313" key="1">
    <source>
        <dbReference type="EMBL" id="CAG9183877.1"/>
    </source>
</evidence>
<reference evidence="1 2" key="1">
    <citation type="submission" date="2021-08" db="EMBL/GenBank/DDBJ databases">
        <authorList>
            <person name="Peeters C."/>
        </authorList>
    </citation>
    <scope>NUCLEOTIDE SEQUENCE [LARGE SCALE GENOMIC DNA]</scope>
    <source>
        <strain evidence="1 2">LMG 21510</strain>
    </source>
</reference>
<protein>
    <submittedName>
        <fullName evidence="1">Uncharacterized protein</fullName>
    </submittedName>
</protein>